<feature type="compositionally biased region" description="Gly residues" evidence="4">
    <location>
        <begin position="580"/>
        <end position="592"/>
    </location>
</feature>
<keyword evidence="2" id="KW-0061">Asparagine biosynthesis</keyword>
<dbReference type="EMBL" id="BDRX01000091">
    <property type="protein sequence ID" value="GBF97063.1"/>
    <property type="molecule type" value="Genomic_DNA"/>
</dbReference>
<dbReference type="InterPro" id="IPR014729">
    <property type="entry name" value="Rossmann-like_a/b/a_fold"/>
</dbReference>
<dbReference type="GO" id="GO:0004066">
    <property type="term" value="F:asparagine synthase (glutamine-hydrolyzing) activity"/>
    <property type="evidence" value="ECO:0007669"/>
    <property type="project" value="InterPro"/>
</dbReference>
<dbReference type="Pfam" id="PF00733">
    <property type="entry name" value="Asn_synthase"/>
    <property type="match status" value="2"/>
</dbReference>
<protein>
    <recommendedName>
        <fullName evidence="5">Glutamine amidotransferase type-2 domain-containing protein</fullName>
    </recommendedName>
</protein>
<dbReference type="PROSITE" id="PS51278">
    <property type="entry name" value="GATASE_TYPE_2"/>
    <property type="match status" value="1"/>
</dbReference>
<dbReference type="GO" id="GO:0006529">
    <property type="term" value="P:asparagine biosynthetic process"/>
    <property type="evidence" value="ECO:0007669"/>
    <property type="project" value="UniProtKB-KW"/>
</dbReference>
<feature type="compositionally biased region" description="Low complexity" evidence="4">
    <location>
        <begin position="308"/>
        <end position="325"/>
    </location>
</feature>
<evidence type="ECO:0000313" key="7">
    <source>
        <dbReference type="Proteomes" id="UP000247498"/>
    </source>
</evidence>
<feature type="domain" description="Glutamine amidotransferase type-2" evidence="5">
    <location>
        <begin position="2"/>
        <end position="236"/>
    </location>
</feature>
<dbReference type="CDD" id="cd01991">
    <property type="entry name" value="Asn_synthase_B_C"/>
    <property type="match status" value="1"/>
</dbReference>
<dbReference type="InterPro" id="IPR001962">
    <property type="entry name" value="Asn_synthase"/>
</dbReference>
<evidence type="ECO:0000313" key="6">
    <source>
        <dbReference type="EMBL" id="GBF97063.1"/>
    </source>
</evidence>
<gene>
    <name evidence="6" type="ORF">Rsub_09536</name>
</gene>
<dbReference type="STRING" id="307507.A0A2V0PGM5"/>
<evidence type="ECO:0000256" key="4">
    <source>
        <dbReference type="SAM" id="MobiDB-lite"/>
    </source>
</evidence>
<evidence type="ECO:0000256" key="3">
    <source>
        <dbReference type="ARBA" id="ARBA00022962"/>
    </source>
</evidence>
<dbReference type="SUPFAM" id="SSF52402">
    <property type="entry name" value="Adenine nucleotide alpha hydrolases-like"/>
    <property type="match status" value="1"/>
</dbReference>
<dbReference type="Gene3D" id="3.60.20.10">
    <property type="entry name" value="Glutamine Phosphoribosylpyrophosphate, subunit 1, domain 1"/>
    <property type="match status" value="1"/>
</dbReference>
<keyword evidence="7" id="KW-1185">Reference proteome</keyword>
<dbReference type="InterPro" id="IPR051857">
    <property type="entry name" value="Asn_synthetase_domain"/>
</dbReference>
<dbReference type="InterPro" id="IPR017932">
    <property type="entry name" value="GATase_2_dom"/>
</dbReference>
<evidence type="ECO:0000256" key="1">
    <source>
        <dbReference type="ARBA" id="ARBA00022605"/>
    </source>
</evidence>
<proteinExistence type="predicted"/>
<feature type="compositionally biased region" description="Pro residues" evidence="4">
    <location>
        <begin position="448"/>
        <end position="457"/>
    </location>
</feature>
<accession>A0A2V0PGM5</accession>
<dbReference type="OrthoDB" id="10252281at2759"/>
<organism evidence="6 7">
    <name type="scientific">Raphidocelis subcapitata</name>
    <dbReference type="NCBI Taxonomy" id="307507"/>
    <lineage>
        <taxon>Eukaryota</taxon>
        <taxon>Viridiplantae</taxon>
        <taxon>Chlorophyta</taxon>
        <taxon>core chlorophytes</taxon>
        <taxon>Chlorophyceae</taxon>
        <taxon>CS clade</taxon>
        <taxon>Sphaeropleales</taxon>
        <taxon>Selenastraceae</taxon>
        <taxon>Raphidocelis</taxon>
    </lineage>
</organism>
<dbReference type="PANTHER" id="PTHR45937">
    <property type="entry name" value="ASPARAGINE SYNTHETASE DOMAIN-CONTAINING PROTEIN 1"/>
    <property type="match status" value="1"/>
</dbReference>
<evidence type="ECO:0000256" key="2">
    <source>
        <dbReference type="ARBA" id="ARBA00022888"/>
    </source>
</evidence>
<dbReference type="Proteomes" id="UP000247498">
    <property type="component" value="Unassembled WGS sequence"/>
</dbReference>
<comment type="caution">
    <text evidence="6">The sequence shown here is derived from an EMBL/GenBank/DDBJ whole genome shotgun (WGS) entry which is preliminary data.</text>
</comment>
<dbReference type="SUPFAM" id="SSF56235">
    <property type="entry name" value="N-terminal nucleophile aminohydrolases (Ntn hydrolases)"/>
    <property type="match status" value="1"/>
</dbReference>
<reference evidence="6 7" key="1">
    <citation type="journal article" date="2018" name="Sci. Rep.">
        <title>Raphidocelis subcapitata (=Pseudokirchneriella subcapitata) provides an insight into genome evolution and environmental adaptations in the Sphaeropleales.</title>
        <authorList>
            <person name="Suzuki S."/>
            <person name="Yamaguchi H."/>
            <person name="Nakajima N."/>
            <person name="Kawachi M."/>
        </authorList>
    </citation>
    <scope>NUCLEOTIDE SEQUENCE [LARGE SCALE GENOMIC DNA]</scope>
    <source>
        <strain evidence="6 7">NIES-35</strain>
    </source>
</reference>
<evidence type="ECO:0000259" key="5">
    <source>
        <dbReference type="PROSITE" id="PS51278"/>
    </source>
</evidence>
<feature type="region of interest" description="Disordered" evidence="4">
    <location>
        <begin position="296"/>
        <end position="325"/>
    </location>
</feature>
<dbReference type="Gene3D" id="3.40.50.620">
    <property type="entry name" value="HUPs"/>
    <property type="match status" value="1"/>
</dbReference>
<sequence>MCGILLIAEAANDVNPCHESAQPACDGAAAAAGAVAAAEPAAAVPPPEFAAGLARRGPDGTGARALLIGGSGSCGGHGKGGAGARARCLIAASLLQLRGGARAAAPLVSPRGSVLAFNGEIFGGGVRVPPGANDGAALLAALEAAPPGGVLAVLSSLRGPWALVYWRADARRLWFGRDWLGRRSLLLHLPTPERPRFVLSSSAPLPPGSGTAAAGKAAAYQWQELEPRLYSISGIELADSLATAAAGYTAVTAAAATEVSSAAAEGEATATTATEAAGTAAAAAAVAAAQPAAARQAVDTAGERRPPLANGASANSSNEGGISGSSAASLGGSAAAAGLGLWSRVAHHSWEDESVLRLQSYERPEALIDLTDAACHRAGGGGDAAGAASGEPEQAAAAAAAAEALRSAAARVLEALRASVRARCGAIDRAADGGDGSDGGRDGSSSGPPGPPGPPTLLPAAPVMVLFSGGVDSTLLAALAHAALPPGAPVDLVNVCFDSGASPDRLAARDALAELAAAAPGRAWRLIEVDASLADADAARPRLLALLAPAGVVMDLNIGAALWLAARGEGRLVTPADLAAGGGGSGGEGEGGAAAPPRAPPLVRSAAAVVLLGSGADEQAAGYGRHRTAARLGGARGLAGELASDFRRLWSRNLGRDDRLVSDHGREARAPFLDEGVVAALLGVPLSLLLDARLPLGRGDKMVLREALRSLGLPRAAAREKRAIQFGSRIGRLANLRDFGSGRRANAANAGSVPLAALPWAAEAAGAAAEGAAEAAGAAAP</sequence>
<dbReference type="InterPro" id="IPR029055">
    <property type="entry name" value="Ntn_hydrolases_N"/>
</dbReference>
<keyword evidence="1" id="KW-0028">Amino-acid biosynthesis</keyword>
<keyword evidence="3" id="KW-0315">Glutamine amidotransferase</keyword>
<feature type="region of interest" description="Disordered" evidence="4">
    <location>
        <begin position="428"/>
        <end position="458"/>
    </location>
</feature>
<dbReference type="PANTHER" id="PTHR45937:SF1">
    <property type="entry name" value="ASPARAGINE SYNTHETASE DOMAIN-CONTAINING PROTEIN 1"/>
    <property type="match status" value="1"/>
</dbReference>
<feature type="region of interest" description="Disordered" evidence="4">
    <location>
        <begin position="579"/>
        <end position="598"/>
    </location>
</feature>
<dbReference type="FunCoup" id="A0A2V0PGM5">
    <property type="interactions" value="1717"/>
</dbReference>
<dbReference type="InParanoid" id="A0A2V0PGM5"/>
<name>A0A2V0PGM5_9CHLO</name>
<dbReference type="AlphaFoldDB" id="A0A2V0PGM5"/>